<dbReference type="FunFam" id="3.30.565.10:FF:000006">
    <property type="entry name" value="Sensor histidine kinase WalK"/>
    <property type="match status" value="1"/>
</dbReference>
<dbReference type="SMART" id="SM00387">
    <property type="entry name" value="HATPase_c"/>
    <property type="match status" value="1"/>
</dbReference>
<gene>
    <name evidence="11" type="ORF">HK415_02650</name>
</gene>
<dbReference type="Gene3D" id="2.10.70.100">
    <property type="match status" value="1"/>
</dbReference>
<evidence type="ECO:0000313" key="12">
    <source>
        <dbReference type="Proteomes" id="UP000552954"/>
    </source>
</evidence>
<dbReference type="GO" id="GO:0000155">
    <property type="term" value="F:phosphorelay sensor kinase activity"/>
    <property type="evidence" value="ECO:0007669"/>
    <property type="project" value="InterPro"/>
</dbReference>
<protein>
    <recommendedName>
        <fullName evidence="3">histidine kinase</fullName>
        <ecNumber evidence="3">2.7.13.3</ecNumber>
    </recommendedName>
</protein>
<dbReference type="InterPro" id="IPR004358">
    <property type="entry name" value="Sig_transdc_His_kin-like_C"/>
</dbReference>
<feature type="domain" description="Histidine kinase" evidence="8">
    <location>
        <begin position="368"/>
        <end position="580"/>
    </location>
</feature>
<dbReference type="InterPro" id="IPR036097">
    <property type="entry name" value="HisK_dim/P_sf"/>
</dbReference>
<sequence length="583" mass="64944">MEEALGSRWQHLVHPADAQAMVQRIAEGLRTGLELQHEHRLRYRDGSYRWQLLRAVPAREKGGELSWFGTATDIDALKQAQDRLRAQAEQLHMAGRLTRMGHWRADLATQRLTLSEEAATALDLPPHAEPTLQEMFAMVAPGSLPKALHAVNGCVDEGLPFDLELELVTGTGRRVWLRSVGEPVHDAAGKVVAIQGAHQDITLRVLMMEEIRRLNASLEERIAERTSQLVRQEALFRTLAEQAPLPFWTVDPKGRITFLSRAWYELAGGAPPKWHGHEWTEAIHPDDRAVMQRAWERCAPTGEPFTGTRRIRARDGTYHTTTYRAVPVRDERGEILFWVGVDADITDLVANQEALRLANKQLESFSYSVSHDLQSPLQRVSSYAALLQQELEQVPGGRGHHYLARIQANAQEMAHLIEGLLALAHVSEVEIIRSVVNVSDLATDILQRLQADEPQRQVSWRVDPGLAVLGDARLMRSVLENLIGNAWKFTSRTAQARIAVGGSKERGEYFVRDNGCGFDMAYADRLFGTFQRLHAADEFPGTGIGLATVARAIVRQGGRVWAQSVPGEGATFCFTLPRADGAA</sequence>
<dbReference type="InterPro" id="IPR050351">
    <property type="entry name" value="BphY/WalK/GraS-like"/>
</dbReference>
<feature type="domain" description="PAC" evidence="10">
    <location>
        <begin position="305"/>
        <end position="357"/>
    </location>
</feature>
<evidence type="ECO:0000256" key="3">
    <source>
        <dbReference type="ARBA" id="ARBA00012438"/>
    </source>
</evidence>
<name>A0A849K3P7_9BURK</name>
<dbReference type="GO" id="GO:0007234">
    <property type="term" value="P:osmosensory signaling via phosphorelay pathway"/>
    <property type="evidence" value="ECO:0007669"/>
    <property type="project" value="TreeGrafter"/>
</dbReference>
<dbReference type="Gene3D" id="1.10.287.130">
    <property type="match status" value="1"/>
</dbReference>
<dbReference type="GO" id="GO:0030295">
    <property type="term" value="F:protein kinase activator activity"/>
    <property type="evidence" value="ECO:0007669"/>
    <property type="project" value="TreeGrafter"/>
</dbReference>
<dbReference type="SMART" id="SM00086">
    <property type="entry name" value="PAC"/>
    <property type="match status" value="3"/>
</dbReference>
<evidence type="ECO:0000256" key="7">
    <source>
        <dbReference type="ARBA" id="ARBA00023136"/>
    </source>
</evidence>
<evidence type="ECO:0000256" key="6">
    <source>
        <dbReference type="ARBA" id="ARBA00022777"/>
    </source>
</evidence>
<dbReference type="PROSITE" id="PS50113">
    <property type="entry name" value="PAC"/>
    <property type="match status" value="3"/>
</dbReference>
<keyword evidence="12" id="KW-1185">Reference proteome</keyword>
<dbReference type="EMBL" id="JABFCS010000001">
    <property type="protein sequence ID" value="NNU42290.1"/>
    <property type="molecule type" value="Genomic_DNA"/>
</dbReference>
<dbReference type="InterPro" id="IPR036890">
    <property type="entry name" value="HATPase_C_sf"/>
</dbReference>
<feature type="domain" description="PAC" evidence="10">
    <location>
        <begin position="161"/>
        <end position="213"/>
    </location>
</feature>
<keyword evidence="5" id="KW-0808">Transferase</keyword>
<organism evidence="11 12">
    <name type="scientific">Ramlibacter montanisoli</name>
    <dbReference type="NCBI Taxonomy" id="2732512"/>
    <lineage>
        <taxon>Bacteria</taxon>
        <taxon>Pseudomonadati</taxon>
        <taxon>Pseudomonadota</taxon>
        <taxon>Betaproteobacteria</taxon>
        <taxon>Burkholderiales</taxon>
        <taxon>Comamonadaceae</taxon>
        <taxon>Ramlibacter</taxon>
    </lineage>
</organism>
<feature type="domain" description="PAC" evidence="10">
    <location>
        <begin position="35"/>
        <end position="86"/>
    </location>
</feature>
<evidence type="ECO:0000259" key="8">
    <source>
        <dbReference type="PROSITE" id="PS50109"/>
    </source>
</evidence>
<evidence type="ECO:0000256" key="4">
    <source>
        <dbReference type="ARBA" id="ARBA00022553"/>
    </source>
</evidence>
<dbReference type="SMART" id="SM00091">
    <property type="entry name" value="PAS"/>
    <property type="match status" value="1"/>
</dbReference>
<dbReference type="InterPro" id="IPR000014">
    <property type="entry name" value="PAS"/>
</dbReference>
<accession>A0A849K3P7</accession>
<dbReference type="Proteomes" id="UP000552954">
    <property type="component" value="Unassembled WGS sequence"/>
</dbReference>
<keyword evidence="4" id="KW-0597">Phosphoprotein</keyword>
<evidence type="ECO:0000259" key="9">
    <source>
        <dbReference type="PROSITE" id="PS50112"/>
    </source>
</evidence>
<dbReference type="EC" id="2.7.13.3" evidence="3"/>
<dbReference type="InterPro" id="IPR013655">
    <property type="entry name" value="PAS_fold_3"/>
</dbReference>
<evidence type="ECO:0000256" key="1">
    <source>
        <dbReference type="ARBA" id="ARBA00000085"/>
    </source>
</evidence>
<dbReference type="SUPFAM" id="SSF55785">
    <property type="entry name" value="PYP-like sensor domain (PAS domain)"/>
    <property type="match status" value="3"/>
</dbReference>
<dbReference type="GO" id="GO:0000156">
    <property type="term" value="F:phosphorelay response regulator activity"/>
    <property type="evidence" value="ECO:0007669"/>
    <property type="project" value="TreeGrafter"/>
</dbReference>
<dbReference type="PROSITE" id="PS50112">
    <property type="entry name" value="PAS"/>
    <property type="match status" value="1"/>
</dbReference>
<comment type="subcellular location">
    <subcellularLocation>
        <location evidence="2">Cell inner membrane</location>
        <topology evidence="2">Multi-pass membrane protein</topology>
    </subcellularLocation>
</comment>
<dbReference type="Pfam" id="PF00512">
    <property type="entry name" value="HisKA"/>
    <property type="match status" value="1"/>
</dbReference>
<dbReference type="CDD" id="cd00082">
    <property type="entry name" value="HisKA"/>
    <property type="match status" value="1"/>
</dbReference>
<dbReference type="InterPro" id="IPR000700">
    <property type="entry name" value="PAS-assoc_C"/>
</dbReference>
<dbReference type="InterPro" id="IPR001610">
    <property type="entry name" value="PAC"/>
</dbReference>
<evidence type="ECO:0000313" key="11">
    <source>
        <dbReference type="EMBL" id="NNU42290.1"/>
    </source>
</evidence>
<comment type="caution">
    <text evidence="11">The sequence shown here is derived from an EMBL/GenBank/DDBJ whole genome shotgun (WGS) entry which is preliminary data.</text>
</comment>
<dbReference type="SUPFAM" id="SSF55874">
    <property type="entry name" value="ATPase domain of HSP90 chaperone/DNA topoisomerase II/histidine kinase"/>
    <property type="match status" value="1"/>
</dbReference>
<evidence type="ECO:0000259" key="10">
    <source>
        <dbReference type="PROSITE" id="PS50113"/>
    </source>
</evidence>
<dbReference type="Gene3D" id="3.30.450.20">
    <property type="entry name" value="PAS domain"/>
    <property type="match status" value="3"/>
</dbReference>
<keyword evidence="7" id="KW-0472">Membrane</keyword>
<dbReference type="SUPFAM" id="SSF47384">
    <property type="entry name" value="Homodimeric domain of signal transducing histidine kinase"/>
    <property type="match status" value="1"/>
</dbReference>
<dbReference type="InterPro" id="IPR035965">
    <property type="entry name" value="PAS-like_dom_sf"/>
</dbReference>
<dbReference type="SMART" id="SM00388">
    <property type="entry name" value="HisKA"/>
    <property type="match status" value="1"/>
</dbReference>
<evidence type="ECO:0000256" key="2">
    <source>
        <dbReference type="ARBA" id="ARBA00004429"/>
    </source>
</evidence>
<reference evidence="11 12" key="1">
    <citation type="submission" date="2020-05" db="EMBL/GenBank/DDBJ databases">
        <authorList>
            <person name="Khan S.A."/>
            <person name="Jeon C.O."/>
            <person name="Chun B.H."/>
        </authorList>
    </citation>
    <scope>NUCLEOTIDE SEQUENCE [LARGE SCALE GENOMIC DNA]</scope>
    <source>
        <strain evidence="11 12">B156</strain>
    </source>
</reference>
<dbReference type="PANTHER" id="PTHR42878">
    <property type="entry name" value="TWO-COMPONENT HISTIDINE KINASE"/>
    <property type="match status" value="1"/>
</dbReference>
<proteinExistence type="predicted"/>
<dbReference type="CDD" id="cd00130">
    <property type="entry name" value="PAS"/>
    <property type="match status" value="2"/>
</dbReference>
<dbReference type="PANTHER" id="PTHR42878:SF15">
    <property type="entry name" value="BACTERIOPHYTOCHROME"/>
    <property type="match status" value="1"/>
</dbReference>
<dbReference type="PROSITE" id="PS50109">
    <property type="entry name" value="HIS_KIN"/>
    <property type="match status" value="1"/>
</dbReference>
<keyword evidence="6" id="KW-0418">Kinase</keyword>
<dbReference type="FunFam" id="3.30.450.20:FF:000099">
    <property type="entry name" value="Sensory box sensor histidine kinase"/>
    <property type="match status" value="1"/>
</dbReference>
<dbReference type="InterPro" id="IPR003594">
    <property type="entry name" value="HATPase_dom"/>
</dbReference>
<evidence type="ECO:0000256" key="5">
    <source>
        <dbReference type="ARBA" id="ARBA00022679"/>
    </source>
</evidence>
<dbReference type="Pfam" id="PF02518">
    <property type="entry name" value="HATPase_c"/>
    <property type="match status" value="1"/>
</dbReference>
<dbReference type="InterPro" id="IPR005467">
    <property type="entry name" value="His_kinase_dom"/>
</dbReference>
<comment type="catalytic activity">
    <reaction evidence="1">
        <text>ATP + protein L-histidine = ADP + protein N-phospho-L-histidine.</text>
        <dbReference type="EC" id="2.7.13.3"/>
    </reaction>
</comment>
<reference evidence="11 12" key="2">
    <citation type="submission" date="2020-06" db="EMBL/GenBank/DDBJ databases">
        <title>Ramlibacter rhizophilus sp. nov., isolated from rhizosphere soil of national flower Mugunghwa from South Korea.</title>
        <authorList>
            <person name="Zheng-Fei Y."/>
            <person name="Huan T."/>
        </authorList>
    </citation>
    <scope>NUCLEOTIDE SEQUENCE [LARGE SCALE GENOMIC DNA]</scope>
    <source>
        <strain evidence="11 12">B156</strain>
    </source>
</reference>
<dbReference type="PRINTS" id="PR00344">
    <property type="entry name" value="BCTRLSENSOR"/>
</dbReference>
<feature type="domain" description="PAS" evidence="9">
    <location>
        <begin position="232"/>
        <end position="302"/>
    </location>
</feature>
<dbReference type="Pfam" id="PF08447">
    <property type="entry name" value="PAS_3"/>
    <property type="match status" value="3"/>
</dbReference>
<dbReference type="AlphaFoldDB" id="A0A849K3P7"/>
<dbReference type="NCBIfam" id="TIGR00229">
    <property type="entry name" value="sensory_box"/>
    <property type="match status" value="2"/>
</dbReference>
<dbReference type="Gene3D" id="3.30.565.10">
    <property type="entry name" value="Histidine kinase-like ATPase, C-terminal domain"/>
    <property type="match status" value="1"/>
</dbReference>
<dbReference type="InterPro" id="IPR003661">
    <property type="entry name" value="HisK_dim/P_dom"/>
</dbReference>
<dbReference type="GO" id="GO:0005886">
    <property type="term" value="C:plasma membrane"/>
    <property type="evidence" value="ECO:0007669"/>
    <property type="project" value="UniProtKB-SubCell"/>
</dbReference>